<feature type="region of interest" description="Disordered" evidence="1">
    <location>
        <begin position="516"/>
        <end position="561"/>
    </location>
</feature>
<evidence type="ECO:0000313" key="2">
    <source>
        <dbReference type="EMBL" id="OQO09692.1"/>
    </source>
</evidence>
<dbReference type="OrthoDB" id="5419922at2759"/>
<feature type="region of interest" description="Disordered" evidence="1">
    <location>
        <begin position="90"/>
        <end position="118"/>
    </location>
</feature>
<evidence type="ECO:0000256" key="1">
    <source>
        <dbReference type="SAM" id="MobiDB-lite"/>
    </source>
</evidence>
<feature type="region of interest" description="Disordered" evidence="1">
    <location>
        <begin position="689"/>
        <end position="739"/>
    </location>
</feature>
<feature type="compositionally biased region" description="Basic and acidic residues" evidence="1">
    <location>
        <begin position="100"/>
        <end position="114"/>
    </location>
</feature>
<dbReference type="AlphaFoldDB" id="A0A1V8TEQ5"/>
<protein>
    <submittedName>
        <fullName evidence="2">Uncharacterized protein</fullName>
    </submittedName>
</protein>
<feature type="compositionally biased region" description="Basic and acidic residues" evidence="1">
    <location>
        <begin position="516"/>
        <end position="525"/>
    </location>
</feature>
<feature type="region of interest" description="Disordered" evidence="1">
    <location>
        <begin position="1"/>
        <end position="30"/>
    </location>
</feature>
<accession>A0A1V8TEQ5</accession>
<dbReference type="STRING" id="1507870.A0A1V8TEQ5"/>
<name>A0A1V8TEQ5_9PEZI</name>
<feature type="region of interest" description="Disordered" evidence="1">
    <location>
        <begin position="247"/>
        <end position="291"/>
    </location>
</feature>
<organism evidence="2 3">
    <name type="scientific">Cryoendolithus antarcticus</name>
    <dbReference type="NCBI Taxonomy" id="1507870"/>
    <lineage>
        <taxon>Eukaryota</taxon>
        <taxon>Fungi</taxon>
        <taxon>Dikarya</taxon>
        <taxon>Ascomycota</taxon>
        <taxon>Pezizomycotina</taxon>
        <taxon>Dothideomycetes</taxon>
        <taxon>Dothideomycetidae</taxon>
        <taxon>Cladosporiales</taxon>
        <taxon>Cladosporiaceae</taxon>
        <taxon>Cryoendolithus</taxon>
    </lineage>
</organism>
<keyword evidence="3" id="KW-1185">Reference proteome</keyword>
<feature type="compositionally biased region" description="Polar residues" evidence="1">
    <location>
        <begin position="363"/>
        <end position="374"/>
    </location>
</feature>
<feature type="region of interest" description="Disordered" evidence="1">
    <location>
        <begin position="363"/>
        <end position="460"/>
    </location>
</feature>
<evidence type="ECO:0000313" key="3">
    <source>
        <dbReference type="Proteomes" id="UP000192596"/>
    </source>
</evidence>
<comment type="caution">
    <text evidence="2">The sequence shown here is derived from an EMBL/GenBank/DDBJ whole genome shotgun (WGS) entry which is preliminary data.</text>
</comment>
<feature type="compositionally biased region" description="Low complexity" evidence="1">
    <location>
        <begin position="721"/>
        <end position="736"/>
    </location>
</feature>
<sequence length="846" mass="90061">MQSEDFLTPFGKVLVPGTDDDLTKSERSAKRRRVEGLAQGFLDGRTLVISSAAANGVELRETVKRALKTQGLAWEDVVAGEGVIRHGVGVLADGTPTRPPETRKVAPRDRRELSMTDESAPARITRSAAQIGRTQARGPVSTTPSAEALEHAARLRARKLRPHTRSSVSLGTRESSDGISHDQIDVTAQPLLDRVRQALSQRDNVQSLTDSSLADELRLSCVDTPSRKLGQRGVTILDLSELKRDMDPLVLDSGGDPPSTERPQSTTTPHHAHDDGTAFDVQLPSTASDMGSTAMSMCTAFRASTAAERSCIPSSKMPSASMQANGPESEIALNGLHIEPSRTWTPINASGLGTHASTYLTTRDAPSTATNPEATTGACEKNAAASPLSSGPANRRRNVARAAEGASRAKSEVGETSLLKSFKQAKPGYQSAPLSQGGTTPLMYKKRGRPRKAPPPETSMDALRSVGYEGGLAVNADIPVPTLSTAHPPLLDMSFGDDSFAPKLNMALVDEHLNKKLPRTPDEQPQRSSLKSAIRKQMRDSGATLERASSEPPSSQPDTQHTVLPRDELAAQSFPTLHNGKLEGRRSTAFWPGTQYLLNQAQHDLFTSPDKTDQTAEVGTGTEMQPTAELCTLDLTVAGPDAIISQQNQTPAGLPATQVLMDGWQGWSTVKPPSATKMSASADSPLLTKASVDARRARTRKTRSSLGFELQQDDPAHLDVSRSSAKTSTASTGSFAPLTTSGLRVSMTDSELLADTTVRLASTAPLPTSATAGSHSYRTPGDNLQDASFAASAPQADCEDTGSTSLHFSSFMRTYESQHVDAEDTLADLAKTFLSTADVDVALSQV</sequence>
<dbReference type="EMBL" id="NAJO01000010">
    <property type="protein sequence ID" value="OQO09692.1"/>
    <property type="molecule type" value="Genomic_DNA"/>
</dbReference>
<feature type="region of interest" description="Disordered" evidence="1">
    <location>
        <begin position="765"/>
        <end position="796"/>
    </location>
</feature>
<dbReference type="InParanoid" id="A0A1V8TEQ5"/>
<reference evidence="3" key="1">
    <citation type="submission" date="2017-03" db="EMBL/GenBank/DDBJ databases">
        <title>Genomes of endolithic fungi from Antarctica.</title>
        <authorList>
            <person name="Coleine C."/>
            <person name="Masonjones S."/>
            <person name="Stajich J.E."/>
        </authorList>
    </citation>
    <scope>NUCLEOTIDE SEQUENCE [LARGE SCALE GENOMIC DNA]</scope>
    <source>
        <strain evidence="3">CCFEE 5527</strain>
    </source>
</reference>
<feature type="compositionally biased region" description="Polar residues" evidence="1">
    <location>
        <begin position="551"/>
        <end position="561"/>
    </location>
</feature>
<proteinExistence type="predicted"/>
<dbReference type="Proteomes" id="UP000192596">
    <property type="component" value="Unassembled WGS sequence"/>
</dbReference>
<gene>
    <name evidence="2" type="ORF">B0A48_05094</name>
</gene>